<name>A0A7C8MD98_9PLEO</name>
<dbReference type="Proteomes" id="UP000481861">
    <property type="component" value="Unassembled WGS sequence"/>
</dbReference>
<proteinExistence type="predicted"/>
<organism evidence="2 3">
    <name type="scientific">Massariosphaeria phaeospora</name>
    <dbReference type="NCBI Taxonomy" id="100035"/>
    <lineage>
        <taxon>Eukaryota</taxon>
        <taxon>Fungi</taxon>
        <taxon>Dikarya</taxon>
        <taxon>Ascomycota</taxon>
        <taxon>Pezizomycotina</taxon>
        <taxon>Dothideomycetes</taxon>
        <taxon>Pleosporomycetidae</taxon>
        <taxon>Pleosporales</taxon>
        <taxon>Pleosporales incertae sedis</taxon>
        <taxon>Massariosphaeria</taxon>
    </lineage>
</organism>
<comment type="caution">
    <text evidence="2">The sequence shown here is derived from an EMBL/GenBank/DDBJ whole genome shotgun (WGS) entry which is preliminary data.</text>
</comment>
<protein>
    <submittedName>
        <fullName evidence="2">Uncharacterized protein</fullName>
    </submittedName>
</protein>
<feature type="compositionally biased region" description="Basic and acidic residues" evidence="1">
    <location>
        <begin position="98"/>
        <end position="109"/>
    </location>
</feature>
<sequence>MSCACVSGYSANCSESSQHTRYVDDAVNGDAERHRRKQVQASTRVLKQTFHTRYINALISRQIDSLSSVHRTFSTPSSTQIYISSPQYPISKRKNVRSRPEQEPRKRPGDVQGRCSQDPVCQCMSPSDSLR</sequence>
<gene>
    <name evidence="2" type="ORF">BDV95DRAFT_559592</name>
</gene>
<reference evidence="2 3" key="1">
    <citation type="submission" date="2020-01" db="EMBL/GenBank/DDBJ databases">
        <authorList>
            <consortium name="DOE Joint Genome Institute"/>
            <person name="Haridas S."/>
            <person name="Albert R."/>
            <person name="Binder M."/>
            <person name="Bloem J."/>
            <person name="Labutti K."/>
            <person name="Salamov A."/>
            <person name="Andreopoulos B."/>
            <person name="Baker S.E."/>
            <person name="Barry K."/>
            <person name="Bills G."/>
            <person name="Bluhm B.H."/>
            <person name="Cannon C."/>
            <person name="Castanera R."/>
            <person name="Culley D.E."/>
            <person name="Daum C."/>
            <person name="Ezra D."/>
            <person name="Gonzalez J.B."/>
            <person name="Henrissat B."/>
            <person name="Kuo A."/>
            <person name="Liang C."/>
            <person name="Lipzen A."/>
            <person name="Lutzoni F."/>
            <person name="Magnuson J."/>
            <person name="Mondo S."/>
            <person name="Nolan M."/>
            <person name="Ohm R."/>
            <person name="Pangilinan J."/>
            <person name="Park H.-J.H."/>
            <person name="Ramirez L."/>
            <person name="Alfaro M."/>
            <person name="Sun H."/>
            <person name="Tritt A."/>
            <person name="Yoshinaga Y."/>
            <person name="Zwiers L.-H.L."/>
            <person name="Turgeon B.G."/>
            <person name="Goodwin S.B."/>
            <person name="Spatafora J.W."/>
            <person name="Crous P.W."/>
            <person name="Grigoriev I.V."/>
        </authorList>
    </citation>
    <scope>NUCLEOTIDE SEQUENCE [LARGE SCALE GENOMIC DNA]</scope>
    <source>
        <strain evidence="2 3">CBS 611.86</strain>
    </source>
</reference>
<accession>A0A7C8MD98</accession>
<evidence type="ECO:0000256" key="1">
    <source>
        <dbReference type="SAM" id="MobiDB-lite"/>
    </source>
</evidence>
<feature type="region of interest" description="Disordered" evidence="1">
    <location>
        <begin position="75"/>
        <end position="131"/>
    </location>
</feature>
<keyword evidence="3" id="KW-1185">Reference proteome</keyword>
<evidence type="ECO:0000313" key="3">
    <source>
        <dbReference type="Proteomes" id="UP000481861"/>
    </source>
</evidence>
<evidence type="ECO:0000313" key="2">
    <source>
        <dbReference type="EMBL" id="KAF2877580.1"/>
    </source>
</evidence>
<dbReference type="EMBL" id="JAADJZ010000002">
    <property type="protein sequence ID" value="KAF2877580.1"/>
    <property type="molecule type" value="Genomic_DNA"/>
</dbReference>
<dbReference type="AlphaFoldDB" id="A0A7C8MD98"/>
<feature type="compositionally biased region" description="Polar residues" evidence="1">
    <location>
        <begin position="75"/>
        <end position="88"/>
    </location>
</feature>